<evidence type="ECO:0000256" key="20">
    <source>
        <dbReference type="PIRSR" id="PIRSR000732-3"/>
    </source>
</evidence>
<evidence type="ECO:0000259" key="23">
    <source>
        <dbReference type="Pfam" id="PF05524"/>
    </source>
</evidence>
<evidence type="ECO:0000313" key="24">
    <source>
        <dbReference type="EMBL" id="ACZ19781.1"/>
    </source>
</evidence>
<dbReference type="GO" id="GO:0005737">
    <property type="term" value="C:cytoplasm"/>
    <property type="evidence" value="ECO:0007669"/>
    <property type="project" value="UniProtKB-SubCell"/>
</dbReference>
<dbReference type="OrthoDB" id="9765468at2"/>
<dbReference type="Pfam" id="PF02896">
    <property type="entry name" value="PEP-utilizers_C"/>
    <property type="match status" value="1"/>
</dbReference>
<accession>D1B6Z0</accession>
<keyword evidence="12 17" id="KW-0598">Phosphotransferase system</keyword>
<dbReference type="PANTHER" id="PTHR46244">
    <property type="entry name" value="PHOSPHOENOLPYRUVATE-PROTEIN PHOSPHOTRANSFERASE"/>
    <property type="match status" value="1"/>
</dbReference>
<feature type="binding site" evidence="19">
    <location>
        <position position="476"/>
    </location>
    <ligand>
        <name>phosphoenolpyruvate</name>
        <dbReference type="ChEBI" id="CHEBI:58702"/>
    </ligand>
</feature>
<dbReference type="Gene3D" id="3.20.20.60">
    <property type="entry name" value="Phosphoenolpyruvate-binding domains"/>
    <property type="match status" value="1"/>
</dbReference>
<keyword evidence="14 17" id="KW-0418">Kinase</keyword>
<dbReference type="InterPro" id="IPR050499">
    <property type="entry name" value="PEP-utilizing_PTS_enzyme"/>
</dbReference>
<dbReference type="InterPro" id="IPR024692">
    <property type="entry name" value="PTS_EI"/>
</dbReference>
<feature type="binding site" evidence="19">
    <location>
        <position position="341"/>
    </location>
    <ligand>
        <name>phosphoenolpyruvate</name>
        <dbReference type="ChEBI" id="CHEBI:58702"/>
    </ligand>
</feature>
<dbReference type="HOGENOM" id="CLU_007308_7_0_0"/>
<dbReference type="InterPro" id="IPR008279">
    <property type="entry name" value="PEP-util_enz_mobile_dom"/>
</dbReference>
<dbReference type="Proteomes" id="UP000002030">
    <property type="component" value="Chromosome"/>
</dbReference>
<feature type="active site" description="Proton donor" evidence="18">
    <location>
        <position position="513"/>
    </location>
</feature>
<dbReference type="KEGG" id="tai:Taci_1560"/>
<dbReference type="Pfam" id="PF00391">
    <property type="entry name" value="PEP-utilizers"/>
    <property type="match status" value="1"/>
</dbReference>
<keyword evidence="15 17" id="KW-0460">Magnesium</keyword>
<dbReference type="SUPFAM" id="SSF47831">
    <property type="entry name" value="Enzyme I of the PEP:sugar phosphotransferase system HPr-binding (sub)domain"/>
    <property type="match status" value="1"/>
</dbReference>
<evidence type="ECO:0000256" key="11">
    <source>
        <dbReference type="ARBA" id="ARBA00022679"/>
    </source>
</evidence>
<feature type="domain" description="PEP-utilising enzyme mobile" evidence="21">
    <location>
        <begin position="164"/>
        <end position="234"/>
    </location>
</feature>
<feature type="active site" description="Tele-phosphohistidine intermediate" evidence="18">
    <location>
        <position position="199"/>
    </location>
</feature>
<proteinExistence type="inferred from homology"/>
<evidence type="ECO:0000256" key="13">
    <source>
        <dbReference type="ARBA" id="ARBA00022723"/>
    </source>
</evidence>
<comment type="cofactor">
    <cofactor evidence="2 17 20">
        <name>Mg(2+)</name>
        <dbReference type="ChEBI" id="CHEBI:18420"/>
    </cofactor>
</comment>
<dbReference type="InterPro" id="IPR008731">
    <property type="entry name" value="PTS_EIN"/>
</dbReference>
<comment type="subcellular location">
    <subcellularLocation>
        <location evidence="4 17">Cytoplasm</location>
    </subcellularLocation>
</comment>
<dbReference type="PIRSF" id="PIRSF000732">
    <property type="entry name" value="PTS_enzyme_I"/>
    <property type="match status" value="1"/>
</dbReference>
<dbReference type="GO" id="GO:0046872">
    <property type="term" value="F:metal ion binding"/>
    <property type="evidence" value="ECO:0007669"/>
    <property type="project" value="UniProtKB-KW"/>
</dbReference>
<keyword evidence="11 17" id="KW-0808">Transferase</keyword>
<evidence type="ECO:0000256" key="14">
    <source>
        <dbReference type="ARBA" id="ARBA00022777"/>
    </source>
</evidence>
<dbReference type="NCBIfam" id="TIGR01417">
    <property type="entry name" value="PTS_I_fam"/>
    <property type="match status" value="1"/>
</dbReference>
<dbReference type="GO" id="GO:0009401">
    <property type="term" value="P:phosphoenolpyruvate-dependent sugar phosphotransferase system"/>
    <property type="evidence" value="ECO:0007669"/>
    <property type="project" value="UniProtKB-KW"/>
</dbReference>
<evidence type="ECO:0000256" key="16">
    <source>
        <dbReference type="ARBA" id="ARBA00033235"/>
    </source>
</evidence>
<sequence>MDSINRDPRSEVIHKGLPISPGLAKGAILRVRQRPFQKTGSPQVNMEHDKLRFKDAQERAIAQLKELADSTRSTLGPEKAAIFEAHQLMVQDPMLVDGILAAVSQGECLEDAIVEATMAIKAQFDALDDPYFKERAADILDIGQRLFRIVTGGEDISQIDSSNDYVIVTDEIAPSDAAILGIKKNVKGVVTAQGGPTSHSAILLKALEIPSVSGIPLDDSFQRGELILVDGIAGEVTLFPSEGTRESFDKRLATQEETRSRLKDLKGKPTVTKDGATVLLFGNIASPKDAQKVLNFGGTGVGLFRTEFLFMGRTDAPSEEEQYRAYREALEAMAPHPVIIRTLDAGGDKEVPFLKTLIGEEANPFLGLRAIRVCLEYKDIFMTQLRALARASAHGNLKIMLPMVTSLWEVRTAKAMFAEAYLAVRDQGHPVGAHVDMGIMIEVPAAAASARHLAKEVDFFSIGTNDLVQYTLAVDRQNPNLLSWYEPFHPAVIALLETTAQAAHETGIELGMCGEMAGDPLALPILVALGFHELSMSAPRIPWVHDYLLKLSKDRCTELLNRIKEMGSGSAIREELTRFMEEAQR</sequence>
<feature type="domain" description="Phosphotransferase system enzyme I N-terminal" evidence="23">
    <location>
        <begin position="15"/>
        <end position="135"/>
    </location>
</feature>
<dbReference type="EC" id="2.7.3.9" evidence="6 17"/>
<dbReference type="AlphaFoldDB" id="D1B6Z0"/>
<dbReference type="RefSeq" id="WP_012870290.1">
    <property type="nucleotide sequence ID" value="NC_013522.1"/>
</dbReference>
<evidence type="ECO:0000256" key="4">
    <source>
        <dbReference type="ARBA" id="ARBA00004496"/>
    </source>
</evidence>
<keyword evidence="10 17" id="KW-0762">Sugar transport</keyword>
<dbReference type="InterPro" id="IPR040442">
    <property type="entry name" value="Pyrv_kinase-like_dom_sf"/>
</dbReference>
<evidence type="ECO:0000256" key="3">
    <source>
        <dbReference type="ARBA" id="ARBA00002728"/>
    </source>
</evidence>
<dbReference type="InterPro" id="IPR036618">
    <property type="entry name" value="PtsI_HPr-bd_sf"/>
</dbReference>
<feature type="domain" description="PEP-utilising enzyme C-terminal" evidence="22">
    <location>
        <begin position="261"/>
        <end position="548"/>
    </location>
</feature>
<evidence type="ECO:0000256" key="7">
    <source>
        <dbReference type="ARBA" id="ARBA00016544"/>
    </source>
</evidence>
<dbReference type="SUPFAM" id="SSF52009">
    <property type="entry name" value="Phosphohistidine domain"/>
    <property type="match status" value="1"/>
</dbReference>
<dbReference type="PRINTS" id="PR01736">
    <property type="entry name" value="PHPHTRNFRASE"/>
</dbReference>
<comment type="function">
    <text evidence="3 17">General (non sugar-specific) component of the phosphoenolpyruvate-dependent sugar phosphotransferase system (sugar PTS). This major carbohydrate active-transport system catalyzes the phosphorylation of incoming sugar substrates concomitantly with their translocation across the cell membrane. Enzyme I transfers the phosphoryl group from phosphoenolpyruvate (PEP) to the phosphoryl carrier protein (HPr).</text>
</comment>
<comment type="catalytic activity">
    <reaction evidence="1 17">
        <text>L-histidyl-[protein] + phosphoenolpyruvate = N(pros)-phospho-L-histidyl-[protein] + pyruvate</text>
        <dbReference type="Rhea" id="RHEA:23880"/>
        <dbReference type="Rhea" id="RHEA-COMP:9745"/>
        <dbReference type="Rhea" id="RHEA-COMP:9746"/>
        <dbReference type="ChEBI" id="CHEBI:15361"/>
        <dbReference type="ChEBI" id="CHEBI:29979"/>
        <dbReference type="ChEBI" id="CHEBI:58702"/>
        <dbReference type="ChEBI" id="CHEBI:64837"/>
        <dbReference type="EC" id="2.7.3.9"/>
    </reaction>
</comment>
<evidence type="ECO:0000259" key="22">
    <source>
        <dbReference type="Pfam" id="PF02896"/>
    </source>
</evidence>
<reference evidence="24 25" key="1">
    <citation type="journal article" date="2009" name="Stand. Genomic Sci.">
        <title>Complete genome sequence of Thermanaerovibrio acidaminovorans type strain (Su883).</title>
        <authorList>
            <person name="Chovatia M."/>
            <person name="Sikorski J."/>
            <person name="Schroder M."/>
            <person name="Lapidus A."/>
            <person name="Nolan M."/>
            <person name="Tice H."/>
            <person name="Glavina Del Rio T."/>
            <person name="Copeland A."/>
            <person name="Cheng J.F."/>
            <person name="Lucas S."/>
            <person name="Chen F."/>
            <person name="Bruce D."/>
            <person name="Goodwin L."/>
            <person name="Pitluck S."/>
            <person name="Ivanova N."/>
            <person name="Mavromatis K."/>
            <person name="Ovchinnikova G."/>
            <person name="Pati A."/>
            <person name="Chen A."/>
            <person name="Palaniappan K."/>
            <person name="Land M."/>
            <person name="Hauser L."/>
            <person name="Chang Y.J."/>
            <person name="Jeffries C.D."/>
            <person name="Chain P."/>
            <person name="Saunders E."/>
            <person name="Detter J.C."/>
            <person name="Brettin T."/>
            <person name="Rohde M."/>
            <person name="Goker M."/>
            <person name="Spring S."/>
            <person name="Bristow J."/>
            <person name="Markowitz V."/>
            <person name="Hugenholtz P."/>
            <person name="Kyrpides N.C."/>
            <person name="Klenk H.P."/>
            <person name="Eisen J.A."/>
        </authorList>
    </citation>
    <scope>NUCLEOTIDE SEQUENCE [LARGE SCALE GENOMIC DNA]</scope>
    <source>
        <strain evidence="25">ATCC 49978 / DSM 6589 / Su883</strain>
    </source>
</reference>
<evidence type="ECO:0000256" key="9">
    <source>
        <dbReference type="ARBA" id="ARBA00022490"/>
    </source>
</evidence>
<evidence type="ECO:0000313" key="25">
    <source>
        <dbReference type="Proteomes" id="UP000002030"/>
    </source>
</evidence>
<evidence type="ECO:0000256" key="6">
    <source>
        <dbReference type="ARBA" id="ARBA00012232"/>
    </source>
</evidence>
<dbReference type="PROSITE" id="PS00742">
    <property type="entry name" value="PEP_ENZYMES_2"/>
    <property type="match status" value="1"/>
</dbReference>
<keyword evidence="9 17" id="KW-0963">Cytoplasm</keyword>
<evidence type="ECO:0000256" key="8">
    <source>
        <dbReference type="ARBA" id="ARBA00022448"/>
    </source>
</evidence>
<evidence type="ECO:0000256" key="5">
    <source>
        <dbReference type="ARBA" id="ARBA00007837"/>
    </source>
</evidence>
<dbReference type="PATRIC" id="fig|525903.6.peg.1556"/>
<keyword evidence="25" id="KW-1185">Reference proteome</keyword>
<dbReference type="Gene3D" id="3.50.30.10">
    <property type="entry name" value="Phosphohistidine domain"/>
    <property type="match status" value="1"/>
</dbReference>
<keyword evidence="13 17" id="KW-0479">Metal-binding</keyword>
<dbReference type="InterPro" id="IPR000121">
    <property type="entry name" value="PEP_util_C"/>
</dbReference>
<comment type="similarity">
    <text evidence="5 17">Belongs to the PEP-utilizing enzyme family.</text>
</comment>
<dbReference type="STRING" id="525903.Taci_1560"/>
<gene>
    <name evidence="24" type="ordered locus">Taci_1560</name>
</gene>
<dbReference type="InterPro" id="IPR015813">
    <property type="entry name" value="Pyrv/PenolPyrv_kinase-like_dom"/>
</dbReference>
<feature type="binding site" evidence="19">
    <location>
        <begin position="465"/>
        <end position="466"/>
    </location>
    <ligand>
        <name>phosphoenolpyruvate</name>
        <dbReference type="ChEBI" id="CHEBI:58702"/>
    </ligand>
</feature>
<dbReference type="EMBL" id="CP001818">
    <property type="protein sequence ID" value="ACZ19781.1"/>
    <property type="molecule type" value="Genomic_DNA"/>
</dbReference>
<dbReference type="eggNOG" id="COG1080">
    <property type="taxonomic scope" value="Bacteria"/>
</dbReference>
<dbReference type="SUPFAM" id="SSF51621">
    <property type="entry name" value="Phosphoenolpyruvate/pyruvate domain"/>
    <property type="match status" value="1"/>
</dbReference>
<dbReference type="InterPro" id="IPR023151">
    <property type="entry name" value="PEP_util_CS"/>
</dbReference>
<evidence type="ECO:0000256" key="18">
    <source>
        <dbReference type="PIRSR" id="PIRSR000732-1"/>
    </source>
</evidence>
<name>D1B6Z0_THEAS</name>
<evidence type="ECO:0000256" key="19">
    <source>
        <dbReference type="PIRSR" id="PIRSR000732-2"/>
    </source>
</evidence>
<dbReference type="InterPro" id="IPR036637">
    <property type="entry name" value="Phosphohistidine_dom_sf"/>
</dbReference>
<dbReference type="GO" id="GO:0008965">
    <property type="term" value="F:phosphoenolpyruvate-protein phosphotransferase activity"/>
    <property type="evidence" value="ECO:0007669"/>
    <property type="project" value="UniProtKB-EC"/>
</dbReference>
<evidence type="ECO:0000256" key="1">
    <source>
        <dbReference type="ARBA" id="ARBA00000683"/>
    </source>
</evidence>
<feature type="binding site" evidence="19">
    <location>
        <position position="305"/>
    </location>
    <ligand>
        <name>phosphoenolpyruvate</name>
        <dbReference type="ChEBI" id="CHEBI:58702"/>
    </ligand>
</feature>
<evidence type="ECO:0000256" key="10">
    <source>
        <dbReference type="ARBA" id="ARBA00022597"/>
    </source>
</evidence>
<dbReference type="GO" id="GO:0016301">
    <property type="term" value="F:kinase activity"/>
    <property type="evidence" value="ECO:0007669"/>
    <property type="project" value="UniProtKB-KW"/>
</dbReference>
<evidence type="ECO:0000256" key="15">
    <source>
        <dbReference type="ARBA" id="ARBA00022842"/>
    </source>
</evidence>
<evidence type="ECO:0000256" key="2">
    <source>
        <dbReference type="ARBA" id="ARBA00001946"/>
    </source>
</evidence>
<evidence type="ECO:0000256" key="12">
    <source>
        <dbReference type="ARBA" id="ARBA00022683"/>
    </source>
</evidence>
<dbReference type="PANTHER" id="PTHR46244:SF3">
    <property type="entry name" value="PHOSPHOENOLPYRUVATE-PROTEIN PHOSPHOTRANSFERASE"/>
    <property type="match status" value="1"/>
</dbReference>
<dbReference type="InterPro" id="IPR006318">
    <property type="entry name" value="PTS_EI-like"/>
</dbReference>
<dbReference type="Gene3D" id="1.10.274.10">
    <property type="entry name" value="PtsI, HPr-binding domain"/>
    <property type="match status" value="1"/>
</dbReference>
<evidence type="ECO:0000259" key="21">
    <source>
        <dbReference type="Pfam" id="PF00391"/>
    </source>
</evidence>
<dbReference type="EnsemblBacteria" id="ACZ19781">
    <property type="protein sequence ID" value="ACZ19781"/>
    <property type="gene ID" value="Taci_1560"/>
</dbReference>
<feature type="binding site" evidence="20">
    <location>
        <position position="442"/>
    </location>
    <ligand>
        <name>Mg(2+)</name>
        <dbReference type="ChEBI" id="CHEBI:18420"/>
    </ligand>
</feature>
<protein>
    <recommendedName>
        <fullName evidence="7 17">Phosphoenolpyruvate-protein phosphotransferase</fullName>
        <ecNumber evidence="6 17">2.7.3.9</ecNumber>
    </recommendedName>
    <alternativeName>
        <fullName evidence="16 17">Phosphotransferase system, enzyme I</fullName>
    </alternativeName>
</protein>
<dbReference type="Pfam" id="PF05524">
    <property type="entry name" value="PEP-utilisers_N"/>
    <property type="match status" value="1"/>
</dbReference>
<evidence type="ECO:0000256" key="17">
    <source>
        <dbReference type="PIRNR" id="PIRNR000732"/>
    </source>
</evidence>
<organism evidence="24 25">
    <name type="scientific">Thermanaerovibrio acidaminovorans (strain ATCC 49978 / DSM 6589 / Su883)</name>
    <name type="common">Selenomonas acidaminovorans</name>
    <dbReference type="NCBI Taxonomy" id="525903"/>
    <lineage>
        <taxon>Bacteria</taxon>
        <taxon>Thermotogati</taxon>
        <taxon>Synergistota</taxon>
        <taxon>Synergistia</taxon>
        <taxon>Synergistales</taxon>
        <taxon>Synergistaceae</taxon>
        <taxon>Thermanaerovibrio</taxon>
    </lineage>
</organism>
<keyword evidence="8 17" id="KW-0813">Transport</keyword>
<feature type="binding site" evidence="20">
    <location>
        <position position="466"/>
    </location>
    <ligand>
        <name>Mg(2+)</name>
        <dbReference type="ChEBI" id="CHEBI:18420"/>
    </ligand>
</feature>